<dbReference type="InterPro" id="IPR018626">
    <property type="entry name" value="LCHN/Anr2"/>
</dbReference>
<dbReference type="Pfam" id="PF09804">
    <property type="entry name" value="DENND11"/>
    <property type="match status" value="1"/>
</dbReference>
<keyword evidence="3" id="KW-1185">Reference proteome</keyword>
<name>A0A9N8YXY3_9GLOM</name>
<dbReference type="EMBL" id="CAJVPQ010000190">
    <property type="protein sequence ID" value="CAG8455168.1"/>
    <property type="molecule type" value="Genomic_DNA"/>
</dbReference>
<gene>
    <name evidence="2" type="ORF">FCALED_LOCUS1455</name>
</gene>
<dbReference type="GO" id="GO:0005811">
    <property type="term" value="C:lipid droplet"/>
    <property type="evidence" value="ECO:0007669"/>
    <property type="project" value="TreeGrafter"/>
</dbReference>
<dbReference type="AlphaFoldDB" id="A0A9N8YXY3"/>
<organism evidence="2 3">
    <name type="scientific">Funneliformis caledonium</name>
    <dbReference type="NCBI Taxonomy" id="1117310"/>
    <lineage>
        <taxon>Eukaryota</taxon>
        <taxon>Fungi</taxon>
        <taxon>Fungi incertae sedis</taxon>
        <taxon>Mucoromycota</taxon>
        <taxon>Glomeromycotina</taxon>
        <taxon>Glomeromycetes</taxon>
        <taxon>Glomerales</taxon>
        <taxon>Glomeraceae</taxon>
        <taxon>Funneliformis</taxon>
    </lineage>
</organism>
<dbReference type="PANTHER" id="PTHR28153:SF1">
    <property type="entry name" value="DUF4484 DOMAIN-CONTAINING PROTEIN"/>
    <property type="match status" value="1"/>
</dbReference>
<dbReference type="PANTHER" id="PTHR28153">
    <property type="entry name" value="PROTEIN, PUTATIVE-RELATED"/>
    <property type="match status" value="1"/>
</dbReference>
<sequence length="596" mass="67029">MSHEFAKTRSVIVNNYYHTCADYGGSSNNASPLSTKPIRNLGPLENDQRQLNQDFSYTCSNNNNESVEPISVDTGTKIAKTQNFNNNEIVESSNALSKGIKQSEDEHASKLVAVYVTRFDTKKGNIIEWQYPEDFDLKGIEFQSLPSGLHSVSQDVIYFTRPPFVGLSLFRNESTLDQSVDRGAHMAAVGILVSPTTETGLCGRPWNHLMFLQNEILKHVNFSDDYSNLIEYFKKHRIVLDSTDNDSSFESDSGPSTSYRLNKPQYSRDRCLSTSELSTISYLAPVPPMHPAHHFPNFVRSCGPTIFLLWKAALLKKRILFYSPPPVEEVCYFVYGTCLIANVSSSVSRTLKYKVDKMKPLFNVGVCDIPTVEATEGGFVACTTDLIFQYKKNLYDLIVILPHKENQYQQPELIASPGSQLSTKINATDIRRYRVLLKLLASYGVGNCNEEEDDGGDITDTLRKMMFGEILLDDRDESSDEILNESSNAEGSRENSEIEVEMIRFFHGLTTNLFNTLQPMVLPLGFDDVEETAILNLDHLSQLGLDPHEDGAFVEKFAEIYFGRKIEVVGKGGNIIIQFCSNLSTFIEDSCCCFWI</sequence>
<dbReference type="InterPro" id="IPR053056">
    <property type="entry name" value="Lipid_Metab_Assoc_Protein"/>
</dbReference>
<comment type="caution">
    <text evidence="2">The sequence shown here is derived from an EMBL/GenBank/DDBJ whole genome shotgun (WGS) entry which is preliminary data.</text>
</comment>
<dbReference type="InterPro" id="IPR037516">
    <property type="entry name" value="Tripartite_DENN"/>
</dbReference>
<dbReference type="Proteomes" id="UP000789570">
    <property type="component" value="Unassembled WGS sequence"/>
</dbReference>
<dbReference type="PROSITE" id="PS50211">
    <property type="entry name" value="DENN"/>
    <property type="match status" value="1"/>
</dbReference>
<evidence type="ECO:0000259" key="1">
    <source>
        <dbReference type="PROSITE" id="PS50211"/>
    </source>
</evidence>
<protein>
    <submittedName>
        <fullName evidence="2">5600_t:CDS:1</fullName>
    </submittedName>
</protein>
<reference evidence="2" key="1">
    <citation type="submission" date="2021-06" db="EMBL/GenBank/DDBJ databases">
        <authorList>
            <person name="Kallberg Y."/>
            <person name="Tangrot J."/>
            <person name="Rosling A."/>
        </authorList>
    </citation>
    <scope>NUCLEOTIDE SEQUENCE</scope>
    <source>
        <strain evidence="2">UK204</strain>
    </source>
</reference>
<evidence type="ECO:0000313" key="3">
    <source>
        <dbReference type="Proteomes" id="UP000789570"/>
    </source>
</evidence>
<feature type="domain" description="UDENN" evidence="1">
    <location>
        <begin position="112"/>
        <end position="576"/>
    </location>
</feature>
<accession>A0A9N8YXY3</accession>
<evidence type="ECO:0000313" key="2">
    <source>
        <dbReference type="EMBL" id="CAG8455168.1"/>
    </source>
</evidence>
<dbReference type="OrthoDB" id="2152680at2759"/>
<proteinExistence type="predicted"/>